<feature type="domain" description="3-dehydroquinate synthase N-terminal" evidence="3">
    <location>
        <begin position="239"/>
        <end position="344"/>
    </location>
</feature>
<comment type="caution">
    <text evidence="5">The sequence shown here is derived from an EMBL/GenBank/DDBJ whole genome shotgun (WGS) entry which is preliminary data.</text>
</comment>
<keyword evidence="2" id="KW-0520">NAD</keyword>
<protein>
    <recommendedName>
        <fullName evidence="7">3-dehydroquinate synthase domain-containing protein</fullName>
    </recommendedName>
</protein>
<dbReference type="Gene3D" id="3.40.50.1970">
    <property type="match status" value="1"/>
</dbReference>
<evidence type="ECO:0008006" key="7">
    <source>
        <dbReference type="Google" id="ProtNLM"/>
    </source>
</evidence>
<dbReference type="PANTHER" id="PTHR43622">
    <property type="entry name" value="3-DEHYDROQUINATE SYNTHASE"/>
    <property type="match status" value="1"/>
</dbReference>
<feature type="non-terminal residue" evidence="5">
    <location>
        <position position="569"/>
    </location>
</feature>
<evidence type="ECO:0000313" key="5">
    <source>
        <dbReference type="EMBL" id="CAH3140590.1"/>
    </source>
</evidence>
<dbReference type="InterPro" id="IPR050071">
    <property type="entry name" value="Dehydroquinate_synthase"/>
</dbReference>
<dbReference type="SUPFAM" id="SSF56796">
    <property type="entry name" value="Dehydroquinate synthase-like"/>
    <property type="match status" value="1"/>
</dbReference>
<evidence type="ECO:0000259" key="4">
    <source>
        <dbReference type="Pfam" id="PF24621"/>
    </source>
</evidence>
<dbReference type="Gene3D" id="1.20.1090.10">
    <property type="entry name" value="Dehydroquinate synthase-like - alpha domain"/>
    <property type="match status" value="1"/>
</dbReference>
<evidence type="ECO:0000313" key="6">
    <source>
        <dbReference type="Proteomes" id="UP001159428"/>
    </source>
</evidence>
<evidence type="ECO:0000256" key="2">
    <source>
        <dbReference type="ARBA" id="ARBA00023027"/>
    </source>
</evidence>
<feature type="non-terminal residue" evidence="5">
    <location>
        <position position="1"/>
    </location>
</feature>
<accession>A0AAU9XA95</accession>
<dbReference type="AlphaFoldDB" id="A0AAU9XA95"/>
<dbReference type="EMBL" id="CALNXJ010000034">
    <property type="protein sequence ID" value="CAH3140590.1"/>
    <property type="molecule type" value="Genomic_DNA"/>
</dbReference>
<evidence type="ECO:0000256" key="1">
    <source>
        <dbReference type="ARBA" id="ARBA00001911"/>
    </source>
</evidence>
<organism evidence="5 6">
    <name type="scientific">Pocillopora meandrina</name>
    <dbReference type="NCBI Taxonomy" id="46732"/>
    <lineage>
        <taxon>Eukaryota</taxon>
        <taxon>Metazoa</taxon>
        <taxon>Cnidaria</taxon>
        <taxon>Anthozoa</taxon>
        <taxon>Hexacorallia</taxon>
        <taxon>Scleractinia</taxon>
        <taxon>Astrocoeniina</taxon>
        <taxon>Pocilloporidae</taxon>
        <taxon>Pocillopora</taxon>
    </lineage>
</organism>
<sequence>AIYSSIKSIESLSEEIFDSSSPNVKDLVLKVFAHQAVSDFLIYTSRLDVFAKDFSLSFDDDIDFLLIIRKLKYFYNQPTGAVLEQLATLVQRNSFDAAKVSRWNEVVKMLTADKTLSTMAVRRFLQETGCPKCYIENAEYLEKFDPHGIYPTTIYGRCSGEVLAKPDASVVAITSRYTLTTTAKIVYDVLNPTNPELRAVYQPIGRCVTIIDKNVENIYGTAIQAYFDEHSIELIKLVTSAEEIDKDITNLQDVLVQLKTLGVRRNEPLLVVGNGVLHDVIACAASLYHRNTPYVMLSTSVVAAIDAGLSPRTGCDGFGFKNLFGSYHPPVLALTDRSFFRTLKLGCMRHGIAEIVKMAVVKDEELFCLLEQNAAVILSTKLGTVMEDFEGNHAAFQDICDLIVGKALEDYMRSEYGNMFETHQCRPHAYGHTWSPGYELPAGMLHGHAVATGMGFGAYLSFCNGWITQHEFHRILKLLSDLELSLWHPVMEDTQLVYKGQNTMIQKRAGNLAAPVPKGLGKCGYINDMPYDLLGKRLGEYRKITLEYPRQGMGIEVHCMDIGIACPKV</sequence>
<keyword evidence="6" id="KW-1185">Reference proteome</keyword>
<dbReference type="Pfam" id="PF01761">
    <property type="entry name" value="DHQ_synthase"/>
    <property type="match status" value="1"/>
</dbReference>
<comment type="cofactor">
    <cofactor evidence="1">
        <name>NAD(+)</name>
        <dbReference type="ChEBI" id="CHEBI:57540"/>
    </cofactor>
</comment>
<proteinExistence type="predicted"/>
<dbReference type="Proteomes" id="UP001159428">
    <property type="component" value="Unassembled WGS sequence"/>
</dbReference>
<dbReference type="Pfam" id="PF24621">
    <property type="entry name" value="DHQS_C"/>
    <property type="match status" value="1"/>
</dbReference>
<evidence type="ECO:0000259" key="3">
    <source>
        <dbReference type="Pfam" id="PF01761"/>
    </source>
</evidence>
<dbReference type="PANTHER" id="PTHR43622:SF3">
    <property type="entry name" value="2-EPI-5-EPI-VALIOLONE SYNTHASE"/>
    <property type="match status" value="1"/>
</dbReference>
<reference evidence="5 6" key="1">
    <citation type="submission" date="2022-05" db="EMBL/GenBank/DDBJ databases">
        <authorList>
            <consortium name="Genoscope - CEA"/>
            <person name="William W."/>
        </authorList>
    </citation>
    <scope>NUCLEOTIDE SEQUENCE [LARGE SCALE GENOMIC DNA]</scope>
</reference>
<feature type="domain" description="3-dehydroquinate synthase C-terminal" evidence="4">
    <location>
        <begin position="351"/>
        <end position="493"/>
    </location>
</feature>
<gene>
    <name evidence="5" type="ORF">PMEA_00019290</name>
</gene>
<dbReference type="InterPro" id="IPR030960">
    <property type="entry name" value="DHQS/DOIS_N"/>
</dbReference>
<dbReference type="GO" id="GO:0003856">
    <property type="term" value="F:3-dehydroquinate synthase activity"/>
    <property type="evidence" value="ECO:0007669"/>
    <property type="project" value="TreeGrafter"/>
</dbReference>
<dbReference type="InterPro" id="IPR056179">
    <property type="entry name" value="DHQS_C"/>
</dbReference>
<name>A0AAU9XA95_9CNID</name>